<keyword evidence="4" id="KW-1185">Reference proteome</keyword>
<evidence type="ECO:0000313" key="3">
    <source>
        <dbReference type="EMBL" id="WWC59624.1"/>
    </source>
</evidence>
<proteinExistence type="predicted"/>
<evidence type="ECO:0000256" key="1">
    <source>
        <dbReference type="SAM" id="MobiDB-lite"/>
    </source>
</evidence>
<feature type="compositionally biased region" description="Acidic residues" evidence="1">
    <location>
        <begin position="146"/>
        <end position="160"/>
    </location>
</feature>
<dbReference type="KEGG" id="kdj:28965376"/>
<dbReference type="AlphaFoldDB" id="A0A1A6ABM8"/>
<reference evidence="2" key="1">
    <citation type="submission" date="2013-07" db="EMBL/GenBank/DDBJ databases">
        <title>The Genome Sequence of Cryptococcus dejecticola CBS10117.</title>
        <authorList>
            <consortium name="The Broad Institute Genome Sequencing Platform"/>
            <person name="Cuomo C."/>
            <person name="Litvintseva A."/>
            <person name="Chen Y."/>
            <person name="Heitman J."/>
            <person name="Sun S."/>
            <person name="Springer D."/>
            <person name="Dromer F."/>
            <person name="Young S.K."/>
            <person name="Zeng Q."/>
            <person name="Gargeya S."/>
            <person name="Fitzgerald M."/>
            <person name="Abouelleil A."/>
            <person name="Alvarado L."/>
            <person name="Berlin A.M."/>
            <person name="Chapman S.B."/>
            <person name="Dewar J."/>
            <person name="Goldberg J."/>
            <person name="Griggs A."/>
            <person name="Gujja S."/>
            <person name="Hansen M."/>
            <person name="Howarth C."/>
            <person name="Imamovic A."/>
            <person name="Larimer J."/>
            <person name="McCowan C."/>
            <person name="Murphy C."/>
            <person name="Pearson M."/>
            <person name="Priest M."/>
            <person name="Roberts A."/>
            <person name="Saif S."/>
            <person name="Shea T."/>
            <person name="Sykes S."/>
            <person name="Wortman J."/>
            <person name="Nusbaum C."/>
            <person name="Birren B."/>
        </authorList>
    </citation>
    <scope>NUCLEOTIDE SEQUENCE [LARGE SCALE GENOMIC DNA]</scope>
    <source>
        <strain evidence="2">CBS 10117</strain>
    </source>
</reference>
<reference evidence="3" key="3">
    <citation type="submission" date="2024-02" db="EMBL/GenBank/DDBJ databases">
        <title>Comparative genomics of Cryptococcus and Kwoniella reveals pathogenesis evolution and contrasting modes of karyotype evolution via chromosome fusion or intercentromeric recombination.</title>
        <authorList>
            <person name="Coelho M.A."/>
            <person name="David-Palma M."/>
            <person name="Shea T."/>
            <person name="Bowers K."/>
            <person name="McGinley-Smith S."/>
            <person name="Mohammad A.W."/>
            <person name="Gnirke A."/>
            <person name="Yurkov A.M."/>
            <person name="Nowrousian M."/>
            <person name="Sun S."/>
            <person name="Cuomo C.A."/>
            <person name="Heitman J."/>
        </authorList>
    </citation>
    <scope>NUCLEOTIDE SEQUENCE</scope>
    <source>
        <strain evidence="3">CBS 10117</strain>
    </source>
</reference>
<evidence type="ECO:0000313" key="4">
    <source>
        <dbReference type="Proteomes" id="UP000078595"/>
    </source>
</evidence>
<dbReference type="EMBL" id="CP144531">
    <property type="protein sequence ID" value="WWC59624.1"/>
    <property type="molecule type" value="Genomic_DNA"/>
</dbReference>
<feature type="compositionally biased region" description="Polar residues" evidence="1">
    <location>
        <begin position="235"/>
        <end position="244"/>
    </location>
</feature>
<sequence>MSSTWSHLTCPPQPPFPVPISDDVFLPIPTPVSLRASFSEPSLSFDLKGLNMLASTEGEKEVVKIQEIKMRRRNTLLMTPGEVHKLATISILPPHQIRSSTKKPVFANKGNLYKPLPKTPQPARRIPSDISTPSSTHSDRDAHSEDDVDSESGSESEDESCASASASTHSTPYSSYIKHDDSLDVSPCPSKPNSKMDIENLLIAPIGLKGLVQIEGLPLHRHEREDSFRIWRSPVKSQSQIQNQDQHRSSAALARDEENAHNDTKVKRRRISQIEWEGMPCPEEFVSPKTKYRMNELGRSLQWTTLH</sequence>
<protein>
    <submittedName>
        <fullName evidence="2">Uncharacterized protein</fullName>
    </submittedName>
</protein>
<gene>
    <name evidence="2" type="ORF">I303_01677</name>
    <name evidence="3" type="ORF">I303_102183</name>
</gene>
<dbReference type="OrthoDB" id="2563026at2759"/>
<organism evidence="2">
    <name type="scientific">Kwoniella dejecticola CBS 10117</name>
    <dbReference type="NCBI Taxonomy" id="1296121"/>
    <lineage>
        <taxon>Eukaryota</taxon>
        <taxon>Fungi</taxon>
        <taxon>Dikarya</taxon>
        <taxon>Basidiomycota</taxon>
        <taxon>Agaricomycotina</taxon>
        <taxon>Tremellomycetes</taxon>
        <taxon>Tremellales</taxon>
        <taxon>Cryptococcaceae</taxon>
        <taxon>Kwoniella</taxon>
    </lineage>
</organism>
<dbReference type="Proteomes" id="UP000078595">
    <property type="component" value="Chromosome 2"/>
</dbReference>
<evidence type="ECO:0000313" key="2">
    <source>
        <dbReference type="EMBL" id="OBR87472.1"/>
    </source>
</evidence>
<name>A0A1A6ABM8_9TREE</name>
<feature type="compositionally biased region" description="Low complexity" evidence="1">
    <location>
        <begin position="161"/>
        <end position="175"/>
    </location>
</feature>
<dbReference type="RefSeq" id="XP_018265314.1">
    <property type="nucleotide sequence ID" value="XM_018405033.1"/>
</dbReference>
<feature type="region of interest" description="Disordered" evidence="1">
    <location>
        <begin position="100"/>
        <end position="175"/>
    </location>
</feature>
<dbReference type="EMBL" id="KI894028">
    <property type="protein sequence ID" value="OBR87472.1"/>
    <property type="molecule type" value="Genomic_DNA"/>
</dbReference>
<feature type="region of interest" description="Disordered" evidence="1">
    <location>
        <begin position="233"/>
        <end position="265"/>
    </location>
</feature>
<accession>A0A1A6ABM8</accession>
<dbReference type="GeneID" id="28965376"/>
<reference evidence="3" key="2">
    <citation type="submission" date="2013-07" db="EMBL/GenBank/DDBJ databases">
        <authorList>
            <consortium name="The Broad Institute Genome Sequencing Platform"/>
            <person name="Cuomo C."/>
            <person name="Litvintseva A."/>
            <person name="Chen Y."/>
            <person name="Heitman J."/>
            <person name="Sun S."/>
            <person name="Springer D."/>
            <person name="Dromer F."/>
            <person name="Young S.K."/>
            <person name="Zeng Q."/>
            <person name="Gargeya S."/>
            <person name="Fitzgerald M."/>
            <person name="Abouelleil A."/>
            <person name="Alvarado L."/>
            <person name="Berlin A.M."/>
            <person name="Chapman S.B."/>
            <person name="Dewar J."/>
            <person name="Goldberg J."/>
            <person name="Griggs A."/>
            <person name="Gujja S."/>
            <person name="Hansen M."/>
            <person name="Howarth C."/>
            <person name="Imamovic A."/>
            <person name="Larimer J."/>
            <person name="McCowan C."/>
            <person name="Murphy C."/>
            <person name="Pearson M."/>
            <person name="Priest M."/>
            <person name="Roberts A."/>
            <person name="Saif S."/>
            <person name="Shea T."/>
            <person name="Sykes S."/>
            <person name="Wortman J."/>
            <person name="Nusbaum C."/>
            <person name="Birren B."/>
        </authorList>
    </citation>
    <scope>NUCLEOTIDE SEQUENCE</scope>
    <source>
        <strain evidence="3">CBS 10117</strain>
    </source>
</reference>
<feature type="compositionally biased region" description="Basic and acidic residues" evidence="1">
    <location>
        <begin position="254"/>
        <end position="265"/>
    </location>
</feature>
<dbReference type="VEuPathDB" id="FungiDB:I303_01677"/>